<dbReference type="GO" id="GO:0016818">
    <property type="term" value="F:hydrolase activity, acting on acid anhydrides, in phosphorus-containing anhydrides"/>
    <property type="evidence" value="ECO:0007669"/>
    <property type="project" value="InterPro"/>
</dbReference>
<keyword evidence="5" id="KW-1185">Reference proteome</keyword>
<evidence type="ECO:0000313" key="5">
    <source>
        <dbReference type="Proteomes" id="UP001141950"/>
    </source>
</evidence>
<organism evidence="4 5">
    <name type="scientific">Paenibacillus soyae</name>
    <dbReference type="NCBI Taxonomy" id="2969249"/>
    <lineage>
        <taxon>Bacteria</taxon>
        <taxon>Bacillati</taxon>
        <taxon>Bacillota</taxon>
        <taxon>Bacilli</taxon>
        <taxon>Bacillales</taxon>
        <taxon>Paenibacillaceae</taxon>
        <taxon>Paenibacillus</taxon>
    </lineage>
</organism>
<protein>
    <submittedName>
        <fullName evidence="4">HIRAN domain-containing protein</fullName>
    </submittedName>
</protein>
<dbReference type="GO" id="GO:0008270">
    <property type="term" value="F:zinc ion binding"/>
    <property type="evidence" value="ECO:0007669"/>
    <property type="project" value="InterPro"/>
</dbReference>
<dbReference type="GO" id="GO:0003676">
    <property type="term" value="F:nucleic acid binding"/>
    <property type="evidence" value="ECO:0007669"/>
    <property type="project" value="InterPro"/>
</dbReference>
<keyword evidence="1" id="KW-0479">Metal-binding</keyword>
<sequence>MEQPIYVAIVGTSFYFGTGFLKPGQPVQLIKDPDNRHDQEAIKAVMPPVGKIGYVANSSNTVPKGCRSAGRIYDTFDDQAIGVIRFVMKDSAIVEIVPHYEGIFIFHSTDAITLTVR</sequence>
<dbReference type="Pfam" id="PF08797">
    <property type="entry name" value="HIRAN"/>
    <property type="match status" value="1"/>
</dbReference>
<evidence type="ECO:0000313" key="4">
    <source>
        <dbReference type="EMBL" id="MCR2803994.1"/>
    </source>
</evidence>
<dbReference type="Gene3D" id="3.30.70.2330">
    <property type="match status" value="1"/>
</dbReference>
<keyword evidence="2" id="KW-0378">Hydrolase</keyword>
<accession>A0A9X2MNH8</accession>
<dbReference type="Proteomes" id="UP001141950">
    <property type="component" value="Unassembled WGS sequence"/>
</dbReference>
<reference evidence="4" key="1">
    <citation type="submission" date="2022-08" db="EMBL/GenBank/DDBJ databases">
        <title>The genomic sequence of strain Paenibacillus sp. SCIV0701.</title>
        <authorList>
            <person name="Zhao H."/>
        </authorList>
    </citation>
    <scope>NUCLEOTIDE SEQUENCE</scope>
    <source>
        <strain evidence="4">SCIV0701</strain>
    </source>
</reference>
<dbReference type="AlphaFoldDB" id="A0A9X2MNH8"/>
<evidence type="ECO:0000256" key="1">
    <source>
        <dbReference type="ARBA" id="ARBA00022723"/>
    </source>
</evidence>
<evidence type="ECO:0000256" key="2">
    <source>
        <dbReference type="ARBA" id="ARBA00022801"/>
    </source>
</evidence>
<dbReference type="InterPro" id="IPR014905">
    <property type="entry name" value="HIRAN"/>
</dbReference>
<gene>
    <name evidence="4" type="ORF">NQZ67_08910</name>
</gene>
<comment type="caution">
    <text evidence="4">The sequence shown here is derived from an EMBL/GenBank/DDBJ whole genome shotgun (WGS) entry which is preliminary data.</text>
</comment>
<feature type="domain" description="HIRAN" evidence="3">
    <location>
        <begin position="5"/>
        <end position="60"/>
    </location>
</feature>
<dbReference type="RefSeq" id="WP_257444744.1">
    <property type="nucleotide sequence ID" value="NZ_JANIPJ010000005.1"/>
</dbReference>
<name>A0A9X2MNH8_9BACL</name>
<proteinExistence type="predicted"/>
<evidence type="ECO:0000259" key="3">
    <source>
        <dbReference type="Pfam" id="PF08797"/>
    </source>
</evidence>
<dbReference type="EMBL" id="JANIPJ010000005">
    <property type="protein sequence ID" value="MCR2803994.1"/>
    <property type="molecule type" value="Genomic_DNA"/>
</dbReference>